<dbReference type="SMART" id="SM00904">
    <property type="entry name" value="Flavokinase"/>
    <property type="match status" value="1"/>
</dbReference>
<keyword evidence="2" id="KW-0285">Flavoprotein</keyword>
<evidence type="ECO:0000256" key="5">
    <source>
        <dbReference type="ARBA" id="ARBA00022741"/>
    </source>
</evidence>
<dbReference type="PANTHER" id="PTHR22749:SF6">
    <property type="entry name" value="RIBOFLAVIN KINASE"/>
    <property type="match status" value="1"/>
</dbReference>
<keyword evidence="5" id="KW-0547">Nucleotide-binding</keyword>
<dbReference type="InterPro" id="IPR023465">
    <property type="entry name" value="Riboflavin_kinase_dom_sf"/>
</dbReference>
<dbReference type="GO" id="GO:0009398">
    <property type="term" value="P:FMN biosynthetic process"/>
    <property type="evidence" value="ECO:0007669"/>
    <property type="project" value="TreeGrafter"/>
</dbReference>
<keyword evidence="3" id="KW-0288">FMN</keyword>
<evidence type="ECO:0000256" key="1">
    <source>
        <dbReference type="ARBA" id="ARBA00012105"/>
    </source>
</evidence>
<feature type="domain" description="Riboflavin kinase" evidence="8">
    <location>
        <begin position="3"/>
        <end position="123"/>
    </location>
</feature>
<evidence type="ECO:0000256" key="7">
    <source>
        <dbReference type="ARBA" id="ARBA00047880"/>
    </source>
</evidence>
<dbReference type="InterPro" id="IPR015865">
    <property type="entry name" value="Riboflavin_kinase_bac/euk"/>
</dbReference>
<evidence type="ECO:0000313" key="10">
    <source>
        <dbReference type="Proteomes" id="UP000178240"/>
    </source>
</evidence>
<dbReference type="Proteomes" id="UP000178240">
    <property type="component" value="Unassembled WGS sequence"/>
</dbReference>
<evidence type="ECO:0000259" key="8">
    <source>
        <dbReference type="SMART" id="SM00904"/>
    </source>
</evidence>
<keyword evidence="6" id="KW-0067">ATP-binding</keyword>
<dbReference type="Gene3D" id="2.40.30.30">
    <property type="entry name" value="Riboflavin kinase-like"/>
    <property type="match status" value="1"/>
</dbReference>
<reference evidence="9 10" key="1">
    <citation type="journal article" date="2016" name="Nat. Commun.">
        <title>Thousands of microbial genomes shed light on interconnected biogeochemical processes in an aquifer system.</title>
        <authorList>
            <person name="Anantharaman K."/>
            <person name="Brown C.T."/>
            <person name="Hug L.A."/>
            <person name="Sharon I."/>
            <person name="Castelle C.J."/>
            <person name="Probst A.J."/>
            <person name="Thomas B.C."/>
            <person name="Singh A."/>
            <person name="Wilkins M.J."/>
            <person name="Karaoz U."/>
            <person name="Brodie E.L."/>
            <person name="Williams K.H."/>
            <person name="Hubbard S.S."/>
            <person name="Banfield J.F."/>
        </authorList>
    </citation>
    <scope>NUCLEOTIDE SEQUENCE [LARGE SCALE GENOMIC DNA]</scope>
</reference>
<evidence type="ECO:0000256" key="6">
    <source>
        <dbReference type="ARBA" id="ARBA00022840"/>
    </source>
</evidence>
<organism evidence="9 10">
    <name type="scientific">Candidatus Buchananbacteria bacterium RIFCSPHIGHO2_01_FULL_44_11</name>
    <dbReference type="NCBI Taxonomy" id="1797535"/>
    <lineage>
        <taxon>Bacteria</taxon>
        <taxon>Candidatus Buchananiibacteriota</taxon>
    </lineage>
</organism>
<evidence type="ECO:0000313" key="9">
    <source>
        <dbReference type="EMBL" id="OGY46096.1"/>
    </source>
</evidence>
<dbReference type="STRING" id="1797535.A2744_01905"/>
<proteinExistence type="predicted"/>
<dbReference type="AlphaFoldDB" id="A0A1G1Y2Q0"/>
<gene>
    <name evidence="9" type="ORF">A2744_01905</name>
</gene>
<dbReference type="EMBL" id="MHIE01000007">
    <property type="protein sequence ID" value="OGY46096.1"/>
    <property type="molecule type" value="Genomic_DNA"/>
</dbReference>
<dbReference type="PANTHER" id="PTHR22749">
    <property type="entry name" value="RIBOFLAVIN KINASE/FMN ADENYLYLTRANSFERASE"/>
    <property type="match status" value="1"/>
</dbReference>
<keyword evidence="4" id="KW-0808">Transferase</keyword>
<dbReference type="GO" id="GO:0005524">
    <property type="term" value="F:ATP binding"/>
    <property type="evidence" value="ECO:0007669"/>
    <property type="project" value="UniProtKB-KW"/>
</dbReference>
<name>A0A1G1Y2Q0_9BACT</name>
<sequence>MGIITIVGKLKSGRRIGRTIGFPTLNIPVSRVIKKDQWGVYFSLLKINGRIYPALTHLGPPKTFKLGRATCESYLLYFREKSPIIEVKKTLLLKLREIKNFPSIKELKKQIRQDVKAAKHFFGL</sequence>
<comment type="caution">
    <text evidence="9">The sequence shown here is derived from an EMBL/GenBank/DDBJ whole genome shotgun (WGS) entry which is preliminary data.</text>
</comment>
<dbReference type="GO" id="GO:0008531">
    <property type="term" value="F:riboflavin kinase activity"/>
    <property type="evidence" value="ECO:0007669"/>
    <property type="project" value="UniProtKB-EC"/>
</dbReference>
<evidence type="ECO:0000256" key="3">
    <source>
        <dbReference type="ARBA" id="ARBA00022643"/>
    </source>
</evidence>
<dbReference type="GO" id="GO:0009231">
    <property type="term" value="P:riboflavin biosynthetic process"/>
    <property type="evidence" value="ECO:0007669"/>
    <property type="project" value="InterPro"/>
</dbReference>
<dbReference type="InterPro" id="IPR023468">
    <property type="entry name" value="Riboflavin_kinase"/>
</dbReference>
<accession>A0A1G1Y2Q0</accession>
<evidence type="ECO:0000256" key="4">
    <source>
        <dbReference type="ARBA" id="ARBA00022679"/>
    </source>
</evidence>
<protein>
    <recommendedName>
        <fullName evidence="1">riboflavin kinase</fullName>
        <ecNumber evidence="1">2.7.1.26</ecNumber>
    </recommendedName>
</protein>
<dbReference type="SUPFAM" id="SSF82114">
    <property type="entry name" value="Riboflavin kinase-like"/>
    <property type="match status" value="1"/>
</dbReference>
<comment type="catalytic activity">
    <reaction evidence="7">
        <text>riboflavin + ATP = FMN + ADP + H(+)</text>
        <dbReference type="Rhea" id="RHEA:14357"/>
        <dbReference type="ChEBI" id="CHEBI:15378"/>
        <dbReference type="ChEBI" id="CHEBI:30616"/>
        <dbReference type="ChEBI" id="CHEBI:57986"/>
        <dbReference type="ChEBI" id="CHEBI:58210"/>
        <dbReference type="ChEBI" id="CHEBI:456216"/>
        <dbReference type="EC" id="2.7.1.26"/>
    </reaction>
</comment>
<dbReference type="Pfam" id="PF01687">
    <property type="entry name" value="Flavokinase"/>
    <property type="match status" value="1"/>
</dbReference>
<evidence type="ECO:0000256" key="2">
    <source>
        <dbReference type="ARBA" id="ARBA00022630"/>
    </source>
</evidence>
<dbReference type="EC" id="2.7.1.26" evidence="1"/>